<gene>
    <name evidence="3" type="ORF">AAG747_16930</name>
</gene>
<dbReference type="RefSeq" id="WP_346822390.1">
    <property type="nucleotide sequence ID" value="NZ_JBDKWZ010000009.1"/>
</dbReference>
<proteinExistence type="inferred from homology"/>
<evidence type="ECO:0000256" key="1">
    <source>
        <dbReference type="ARBA" id="ARBA00006484"/>
    </source>
</evidence>
<dbReference type="GO" id="GO:0016020">
    <property type="term" value="C:membrane"/>
    <property type="evidence" value="ECO:0007669"/>
    <property type="project" value="TreeGrafter"/>
</dbReference>
<evidence type="ECO:0000313" key="4">
    <source>
        <dbReference type="Proteomes" id="UP001403385"/>
    </source>
</evidence>
<comment type="similarity">
    <text evidence="1">Belongs to the short-chain dehydrogenases/reductases (SDR) family.</text>
</comment>
<dbReference type="PRINTS" id="PR00081">
    <property type="entry name" value="GDHRDH"/>
</dbReference>
<dbReference type="InterPro" id="IPR020904">
    <property type="entry name" value="Sc_DH/Rdtase_CS"/>
</dbReference>
<dbReference type="Gene3D" id="3.40.50.720">
    <property type="entry name" value="NAD(P)-binding Rossmann-like Domain"/>
    <property type="match status" value="1"/>
</dbReference>
<name>A0AAW9SFI9_9BACT</name>
<accession>A0AAW9SFI9</accession>
<keyword evidence="4" id="KW-1185">Reference proteome</keyword>
<dbReference type="Proteomes" id="UP001403385">
    <property type="component" value="Unassembled WGS sequence"/>
</dbReference>
<organism evidence="3 4">
    <name type="scientific">Rapidithrix thailandica</name>
    <dbReference type="NCBI Taxonomy" id="413964"/>
    <lineage>
        <taxon>Bacteria</taxon>
        <taxon>Pseudomonadati</taxon>
        <taxon>Bacteroidota</taxon>
        <taxon>Cytophagia</taxon>
        <taxon>Cytophagales</taxon>
        <taxon>Flammeovirgaceae</taxon>
        <taxon>Rapidithrix</taxon>
    </lineage>
</organism>
<keyword evidence="2" id="KW-0560">Oxidoreductase</keyword>
<dbReference type="InterPro" id="IPR002347">
    <property type="entry name" value="SDR_fam"/>
</dbReference>
<dbReference type="GO" id="GO:0016491">
    <property type="term" value="F:oxidoreductase activity"/>
    <property type="evidence" value="ECO:0007669"/>
    <property type="project" value="UniProtKB-KW"/>
</dbReference>
<evidence type="ECO:0000313" key="3">
    <source>
        <dbReference type="EMBL" id="MEN7549611.1"/>
    </source>
</evidence>
<dbReference type="EMBL" id="JBDKWZ010000009">
    <property type="protein sequence ID" value="MEN7549611.1"/>
    <property type="molecule type" value="Genomic_DNA"/>
</dbReference>
<dbReference type="PROSITE" id="PS00061">
    <property type="entry name" value="ADH_SHORT"/>
    <property type="match status" value="1"/>
</dbReference>
<dbReference type="SUPFAM" id="SSF51735">
    <property type="entry name" value="NAD(P)-binding Rossmann-fold domains"/>
    <property type="match status" value="1"/>
</dbReference>
<comment type="caution">
    <text evidence="3">The sequence shown here is derived from an EMBL/GenBank/DDBJ whole genome shotgun (WGS) entry which is preliminary data.</text>
</comment>
<dbReference type="AlphaFoldDB" id="A0AAW9SFI9"/>
<sequence>MNSTILILGATSDMAQACAYRFAKAGCQLILASRKVSRLAPLQSDLEIKHQVKVHLAEFDACAYITHTQFYQSLPSKPDVVILAFGILGEQEIAQKDDFAEAHKIIDANYTGAVSILNIIANDFEQRKSGTILALSSVAGDRGRQSNYIYGSAKAGLTAYLSGLRNRLSKAGVQVITVKPGFVATKMTEGLPLPKPLTAKPEQVANSLFKAVKKKPNTMYVLPVWRYIMLIIRNIPEGIFKKLNL</sequence>
<dbReference type="PANTHER" id="PTHR44196:SF1">
    <property type="entry name" value="DEHYDROGENASE_REDUCTASE SDR FAMILY MEMBER 7B"/>
    <property type="match status" value="1"/>
</dbReference>
<dbReference type="PANTHER" id="PTHR44196">
    <property type="entry name" value="DEHYDROGENASE/REDUCTASE SDR FAMILY MEMBER 7B"/>
    <property type="match status" value="1"/>
</dbReference>
<dbReference type="NCBIfam" id="NF005489">
    <property type="entry name" value="PRK07102.1"/>
    <property type="match status" value="1"/>
</dbReference>
<reference evidence="3 4" key="1">
    <citation type="submission" date="2024-04" db="EMBL/GenBank/DDBJ databases">
        <title>Novel genus in family Flammeovirgaceae.</title>
        <authorList>
            <person name="Nguyen T.H."/>
            <person name="Vuong T.Q."/>
            <person name="Le H."/>
            <person name="Kim S.-G."/>
        </authorList>
    </citation>
    <scope>NUCLEOTIDE SEQUENCE [LARGE SCALE GENOMIC DNA]</scope>
    <source>
        <strain evidence="3 4">JCM 23209</strain>
    </source>
</reference>
<dbReference type="Pfam" id="PF00106">
    <property type="entry name" value="adh_short"/>
    <property type="match status" value="1"/>
</dbReference>
<dbReference type="InterPro" id="IPR036291">
    <property type="entry name" value="NAD(P)-bd_dom_sf"/>
</dbReference>
<evidence type="ECO:0000256" key="2">
    <source>
        <dbReference type="ARBA" id="ARBA00023002"/>
    </source>
</evidence>
<protein>
    <submittedName>
        <fullName evidence="3">SDR family oxidoreductase</fullName>
    </submittedName>
</protein>